<dbReference type="VEuPathDB" id="FungiDB:ACLA_064260"/>
<dbReference type="AlphaFoldDB" id="A1CD48"/>
<reference evidence="1 2" key="1">
    <citation type="journal article" date="2008" name="PLoS Genet.">
        <title>Genomic islands in the pathogenic filamentous fungus Aspergillus fumigatus.</title>
        <authorList>
            <person name="Fedorova N.D."/>
            <person name="Khaldi N."/>
            <person name="Joardar V.S."/>
            <person name="Maiti R."/>
            <person name="Amedeo P."/>
            <person name="Anderson M.J."/>
            <person name="Crabtree J."/>
            <person name="Silva J.C."/>
            <person name="Badger J.H."/>
            <person name="Albarraq A."/>
            <person name="Angiuoli S."/>
            <person name="Bussey H."/>
            <person name="Bowyer P."/>
            <person name="Cotty P.J."/>
            <person name="Dyer P.S."/>
            <person name="Egan A."/>
            <person name="Galens K."/>
            <person name="Fraser-Liggett C.M."/>
            <person name="Haas B.J."/>
            <person name="Inman J.M."/>
            <person name="Kent R."/>
            <person name="Lemieux S."/>
            <person name="Malavazi I."/>
            <person name="Orvis J."/>
            <person name="Roemer T."/>
            <person name="Ronning C.M."/>
            <person name="Sundaram J.P."/>
            <person name="Sutton G."/>
            <person name="Turner G."/>
            <person name="Venter J.C."/>
            <person name="White O.R."/>
            <person name="Whitty B.R."/>
            <person name="Youngman P."/>
            <person name="Wolfe K.H."/>
            <person name="Goldman G.H."/>
            <person name="Wortman J.R."/>
            <person name="Jiang B."/>
            <person name="Denning D.W."/>
            <person name="Nierman W.C."/>
        </authorList>
    </citation>
    <scope>NUCLEOTIDE SEQUENCE [LARGE SCALE GENOMIC DNA]</scope>
    <source>
        <strain evidence="2">ATCC 1007 / CBS 513.65 / DSM 816 / NCTC 3887 / NRRL 1</strain>
    </source>
</reference>
<keyword evidence="2" id="KW-1185">Reference proteome</keyword>
<dbReference type="OrthoDB" id="429813at2759"/>
<dbReference type="HOGENOM" id="CLU_025510_0_0_1"/>
<protein>
    <submittedName>
        <fullName evidence="1">Pyoverdine/dityrosine biosynthesis family protein</fullName>
    </submittedName>
</protein>
<gene>
    <name evidence="1" type="ORF">ACLA_064260</name>
</gene>
<dbReference type="EMBL" id="DS027050">
    <property type="protein sequence ID" value="EAW12455.1"/>
    <property type="molecule type" value="Genomic_DNA"/>
</dbReference>
<dbReference type="PANTHER" id="PTHR37285:SF5">
    <property type="entry name" value="SPORE WALL MATURATION PROTEIN DIT1"/>
    <property type="match status" value="1"/>
</dbReference>
<name>A1CD48_ASPCL</name>
<dbReference type="PANTHER" id="PTHR37285">
    <property type="entry name" value="SPORE WALL MATURATION PROTEIN DIT1"/>
    <property type="match status" value="1"/>
</dbReference>
<dbReference type="InterPro" id="IPR007817">
    <property type="entry name" value="Isocyanide_synthase_DIT1"/>
</dbReference>
<dbReference type="OMA" id="VAFEMIK"/>
<dbReference type="KEGG" id="act:ACLA_064260"/>
<sequence length="567" mass="63383">MESELSGYPSLYDRTLFCYMRTCRGELVRAFGKHAGDATSIWPAIQSPLLPHEDNDLYRRLPCIAINEEKTVDIYELRSEDRARIAGLVLQSSTVESTQDFDSFFAHLLLTSIGNQPDTPETLSAADHKHSSSIAKALVDLCNAELLFHPSNSQWHNGGRDYLLRQISFFTSRGLPIQMALPAFPCKSSNLQKVEGRTPDRGEELALRRLYQVLGQIEAMYSPGASIYIVSDGHVFSDCIGVDDDMVDLYNAELQELNHAIRRQGKYQSQIVFRSLKDIFAFDTQETDQLSMPELNHYLPTTISSDAETCRQMMMLACQPNRAALKKQIVTDNPSLLALYRGFSRFMLEDLALLPYSQSLSRSQRKKTAENVAFEMILRNQAYSNLVELFFPDHIRLSIHAHPNSGPKFGITLFDPATTRVVDSLDDLSSIVDACPSLDLLHIPTPWHNCVIRLVGNAADLVAKSHLVQEALRLDHVQGRWIEGDVGAGRGGYFELDLHQNDKQGCLTVTDTIISSPTLSQSTTSTPGVIQQSAVTSPRKPHSASRVLLEAQRLMQWIKLQTTGSVD</sequence>
<proteinExistence type="predicted"/>
<organism evidence="1 2">
    <name type="scientific">Aspergillus clavatus (strain ATCC 1007 / CBS 513.65 / DSM 816 / NCTC 3887 / NRRL 1 / QM 1276 / 107)</name>
    <dbReference type="NCBI Taxonomy" id="344612"/>
    <lineage>
        <taxon>Eukaryota</taxon>
        <taxon>Fungi</taxon>
        <taxon>Dikarya</taxon>
        <taxon>Ascomycota</taxon>
        <taxon>Pezizomycotina</taxon>
        <taxon>Eurotiomycetes</taxon>
        <taxon>Eurotiomycetidae</taxon>
        <taxon>Eurotiales</taxon>
        <taxon>Aspergillaceae</taxon>
        <taxon>Aspergillus</taxon>
        <taxon>Aspergillus subgen. Fumigati</taxon>
    </lineage>
</organism>
<dbReference type="Pfam" id="PF05141">
    <property type="entry name" value="DIT1_PvcA"/>
    <property type="match status" value="1"/>
</dbReference>
<accession>A1CD48</accession>
<evidence type="ECO:0000313" key="1">
    <source>
        <dbReference type="EMBL" id="EAW12455.1"/>
    </source>
</evidence>
<evidence type="ECO:0000313" key="2">
    <source>
        <dbReference type="Proteomes" id="UP000006701"/>
    </source>
</evidence>
<dbReference type="Proteomes" id="UP000006701">
    <property type="component" value="Unassembled WGS sequence"/>
</dbReference>
<dbReference type="GeneID" id="4705800"/>
<dbReference type="eggNOG" id="ENOG502QRI9">
    <property type="taxonomic scope" value="Eukaryota"/>
</dbReference>
<dbReference type="RefSeq" id="XP_001273881.1">
    <property type="nucleotide sequence ID" value="XM_001273880.1"/>
</dbReference>